<reference evidence="3 4" key="1">
    <citation type="submission" date="2017-06" db="EMBL/GenBank/DDBJ databases">
        <authorList>
            <person name="Kim H.J."/>
            <person name="Triplett B.A."/>
        </authorList>
    </citation>
    <scope>NUCLEOTIDE SEQUENCE [LARGE SCALE GENOMIC DNA]</scope>
    <source>
        <strain evidence="3 4">DSM 29150</strain>
    </source>
</reference>
<sequence>MLKKRYSKIWLDALYCTIFTITIAGIFYSLLINVSILNPFTKAFKDFSFTDVYYSKTFFDSKVHRDIIIVNVKHHDRLTIAQAIDNVVRQNPKAIGVDIIFKEQRYPYVDSILKSALNHPNIVTSYFLDNNAIVKNHDYFNNNHENEGYINVNLKNQDAIIRDFVGATIESDTLYSFSSQLAMISGNISKEKVLKRLEDRIPINYSGNEGSFLTFDIEEINDKESIPAINNSIVLFGYLGTPTGNNYDIEDKHFTPLNPIVAGKSIPDMYGIIIHANIIKMLTDENFIKKMPKGLSYFFAIICCFFSVLFGLKLFEKSPFLYDFLIKIVQLVLSIVLLYLALLLLKFNWHIYITPVLVLTLLGLEMVVFYIHLLVYLKKRFKWESHLLD</sequence>
<dbReference type="Proteomes" id="UP000198384">
    <property type="component" value="Unassembled WGS sequence"/>
</dbReference>
<dbReference type="OrthoDB" id="1403562at2"/>
<feature type="domain" description="CHASE2" evidence="2">
    <location>
        <begin position="42"/>
        <end position="311"/>
    </location>
</feature>
<dbReference type="SMART" id="SM01080">
    <property type="entry name" value="CHASE2"/>
    <property type="match status" value="1"/>
</dbReference>
<keyword evidence="1" id="KW-0472">Membrane</keyword>
<gene>
    <name evidence="3" type="ORF">SAMN06265371_10792</name>
</gene>
<proteinExistence type="predicted"/>
<organism evidence="3 4">
    <name type="scientific">Lutibacter agarilyticus</name>
    <dbReference type="NCBI Taxonomy" id="1109740"/>
    <lineage>
        <taxon>Bacteria</taxon>
        <taxon>Pseudomonadati</taxon>
        <taxon>Bacteroidota</taxon>
        <taxon>Flavobacteriia</taxon>
        <taxon>Flavobacteriales</taxon>
        <taxon>Flavobacteriaceae</taxon>
        <taxon>Lutibacter</taxon>
    </lineage>
</organism>
<evidence type="ECO:0000259" key="2">
    <source>
        <dbReference type="SMART" id="SM01080"/>
    </source>
</evidence>
<keyword evidence="1" id="KW-1133">Transmembrane helix</keyword>
<feature type="transmembrane region" description="Helical" evidence="1">
    <location>
        <begin position="12"/>
        <end position="31"/>
    </location>
</feature>
<dbReference type="EMBL" id="FZNT01000007">
    <property type="protein sequence ID" value="SNR62933.1"/>
    <property type="molecule type" value="Genomic_DNA"/>
</dbReference>
<dbReference type="Pfam" id="PF05226">
    <property type="entry name" value="CHASE2"/>
    <property type="match status" value="1"/>
</dbReference>
<dbReference type="AlphaFoldDB" id="A0A238XWX1"/>
<evidence type="ECO:0000313" key="3">
    <source>
        <dbReference type="EMBL" id="SNR62933.1"/>
    </source>
</evidence>
<dbReference type="InterPro" id="IPR007890">
    <property type="entry name" value="CHASE2"/>
</dbReference>
<evidence type="ECO:0000256" key="1">
    <source>
        <dbReference type="SAM" id="Phobius"/>
    </source>
</evidence>
<evidence type="ECO:0000313" key="4">
    <source>
        <dbReference type="Proteomes" id="UP000198384"/>
    </source>
</evidence>
<name>A0A238XWX1_9FLAO</name>
<keyword evidence="1" id="KW-0812">Transmembrane</keyword>
<dbReference type="RefSeq" id="WP_089382085.1">
    <property type="nucleotide sequence ID" value="NZ_FZNT01000007.1"/>
</dbReference>
<accession>A0A238XWX1</accession>
<feature type="transmembrane region" description="Helical" evidence="1">
    <location>
        <begin position="324"/>
        <end position="345"/>
    </location>
</feature>
<keyword evidence="4" id="KW-1185">Reference proteome</keyword>
<feature type="transmembrane region" description="Helical" evidence="1">
    <location>
        <begin position="351"/>
        <end position="377"/>
    </location>
</feature>
<protein>
    <submittedName>
        <fullName evidence="3">Sensor domain CHASE2-containing protein</fullName>
    </submittedName>
</protein>
<feature type="transmembrane region" description="Helical" evidence="1">
    <location>
        <begin position="294"/>
        <end position="312"/>
    </location>
</feature>